<accession>A0A385IFP8</accession>
<dbReference type="GeneID" id="55002855"/>
<dbReference type="RefSeq" id="YP_009811826.1">
    <property type="nucleotide sequence ID" value="NC_048056.1"/>
</dbReference>
<dbReference type="Proteomes" id="UP000264027">
    <property type="component" value="Segment"/>
</dbReference>
<proteinExistence type="predicted"/>
<evidence type="ECO:0000313" key="2">
    <source>
        <dbReference type="Proteomes" id="UP000264027"/>
    </source>
</evidence>
<dbReference type="KEGG" id="vg:55002855"/>
<sequence>MSRLPPDEWLHLAKRLAVGQKRRVNHTCGRTSSLDVYNNDDSWSAYCFRCKESGRVLKEHQSIRVVQEDTSRMQPVPASALHISQTSRYEQSRIWKLLIQKGCPPGVIPENMIWYDKTSQRILLRMGKLALGRALNEQQLPKWLVYSDELRKPPIVWTRFRGVKGTEPVVLVEDILSALKAAKALELYAPESCVSVGSVLGTSVTLPILRLIAGHDVVCYFDGDVAGRDGCTALRRRVSVFGGAFYDAVPEQGDPKDESCEGIWRHLCRVLNNGYGLFPASSS</sequence>
<reference evidence="1 2" key="1">
    <citation type="submission" date="2018-08" db="EMBL/GenBank/DDBJ databases">
        <title>SRE bacteriophages.</title>
        <authorList>
            <person name="Carstens A.B."/>
            <person name="Djurhuus A.M."/>
            <person name="Kot W."/>
            <person name="Hansen L.H."/>
        </authorList>
    </citation>
    <scope>NUCLEOTIDE SEQUENCE [LARGE SCALE GENOMIC DNA]</scope>
</reference>
<organism evidence="1 2">
    <name type="scientific">Pectobacterium phage Gaspode</name>
    <dbReference type="NCBI Taxonomy" id="2320194"/>
    <lineage>
        <taxon>Viruses</taxon>
        <taxon>Duplodnaviria</taxon>
        <taxon>Heunggongvirae</taxon>
        <taxon>Uroviricota</taxon>
        <taxon>Caudoviricetes</taxon>
        <taxon>Autographivirales</taxon>
        <taxon>Autoscriptoviridae</taxon>
        <taxon>Corkvirinae</taxon>
        <taxon>Phimunavirus</taxon>
        <taxon>Phimunavirus gaspode</taxon>
    </lineage>
</organism>
<name>A0A385IFP8_9CAUD</name>
<evidence type="ECO:0000313" key="1">
    <source>
        <dbReference type="EMBL" id="AXY81675.1"/>
    </source>
</evidence>
<keyword evidence="2" id="KW-1185">Reference proteome</keyword>
<evidence type="ECO:0008006" key="3">
    <source>
        <dbReference type="Google" id="ProtNLM"/>
    </source>
</evidence>
<dbReference type="EMBL" id="MH807811">
    <property type="protein sequence ID" value="AXY81675.1"/>
    <property type="molecule type" value="Genomic_DNA"/>
</dbReference>
<protein>
    <recommendedName>
        <fullName evidence="3">DNA primase</fullName>
    </recommendedName>
</protein>